<feature type="transmembrane region" description="Helical" evidence="10">
    <location>
        <begin position="295"/>
        <end position="318"/>
    </location>
</feature>
<dbReference type="PROSITE" id="PS50893">
    <property type="entry name" value="ABC_TRANSPORTER_2"/>
    <property type="match status" value="2"/>
</dbReference>
<dbReference type="Pfam" id="PF23321">
    <property type="entry name" value="R1_ABCA1"/>
    <property type="match status" value="1"/>
</dbReference>
<evidence type="ECO:0000256" key="8">
    <source>
        <dbReference type="ARBA" id="ARBA00023136"/>
    </source>
</evidence>
<feature type="transmembrane region" description="Helical" evidence="10">
    <location>
        <begin position="1073"/>
        <end position="1097"/>
    </location>
</feature>
<keyword evidence="7 10" id="KW-1133">Transmembrane helix</keyword>
<dbReference type="FunFam" id="3.40.50.300:FF:000933">
    <property type="entry name" value="ABC transporter A family member 7"/>
    <property type="match status" value="1"/>
</dbReference>
<evidence type="ECO:0000256" key="9">
    <source>
        <dbReference type="SAM" id="MobiDB-lite"/>
    </source>
</evidence>
<dbReference type="PANTHER" id="PTHR19229">
    <property type="entry name" value="ATP-BINDING CASSETTE TRANSPORTER SUBFAMILY A ABCA"/>
    <property type="match status" value="1"/>
</dbReference>
<dbReference type="GO" id="GO:0016887">
    <property type="term" value="F:ATP hydrolysis activity"/>
    <property type="evidence" value="ECO:0007669"/>
    <property type="project" value="InterPro"/>
</dbReference>
<dbReference type="GO" id="GO:0140359">
    <property type="term" value="F:ABC-type transporter activity"/>
    <property type="evidence" value="ECO:0007669"/>
    <property type="project" value="InterPro"/>
</dbReference>
<dbReference type="PANTHER" id="PTHR19229:SF209">
    <property type="entry name" value="ATP-BINDING CASSETTE SUB-FAMILY A MEMBER 5 ISOFORM X1"/>
    <property type="match status" value="1"/>
</dbReference>
<evidence type="ECO:0000256" key="1">
    <source>
        <dbReference type="ARBA" id="ARBA00004141"/>
    </source>
</evidence>
<keyword evidence="5" id="KW-0547">Nucleotide-binding</keyword>
<feature type="transmembrane region" description="Helical" evidence="10">
    <location>
        <begin position="1117"/>
        <end position="1144"/>
    </location>
</feature>
<dbReference type="GO" id="GO:0016020">
    <property type="term" value="C:membrane"/>
    <property type="evidence" value="ECO:0007669"/>
    <property type="project" value="UniProtKB-SubCell"/>
</dbReference>
<dbReference type="Gene3D" id="3.40.50.300">
    <property type="entry name" value="P-loop containing nucleotide triphosphate hydrolases"/>
    <property type="match status" value="2"/>
</dbReference>
<dbReference type="FunFam" id="3.40.50.300:FF:000335">
    <property type="entry name" value="ATP binding cassette subfamily A member 5"/>
    <property type="match status" value="1"/>
</dbReference>
<dbReference type="InterPro" id="IPR017871">
    <property type="entry name" value="ABC_transporter-like_CS"/>
</dbReference>
<dbReference type="Pfam" id="PF12698">
    <property type="entry name" value="ABC2_membrane_3"/>
    <property type="match status" value="2"/>
</dbReference>
<evidence type="ECO:0000256" key="5">
    <source>
        <dbReference type="ARBA" id="ARBA00022741"/>
    </source>
</evidence>
<evidence type="ECO:0000313" key="13">
    <source>
        <dbReference type="Proteomes" id="UP001367676"/>
    </source>
</evidence>
<organism evidence="12 13">
    <name type="scientific">Parthenolecanium corni</name>
    <dbReference type="NCBI Taxonomy" id="536013"/>
    <lineage>
        <taxon>Eukaryota</taxon>
        <taxon>Metazoa</taxon>
        <taxon>Ecdysozoa</taxon>
        <taxon>Arthropoda</taxon>
        <taxon>Hexapoda</taxon>
        <taxon>Insecta</taxon>
        <taxon>Pterygota</taxon>
        <taxon>Neoptera</taxon>
        <taxon>Paraneoptera</taxon>
        <taxon>Hemiptera</taxon>
        <taxon>Sternorrhyncha</taxon>
        <taxon>Coccoidea</taxon>
        <taxon>Coccidae</taxon>
        <taxon>Parthenolecanium</taxon>
    </lineage>
</organism>
<dbReference type="GO" id="GO:0005319">
    <property type="term" value="F:lipid transporter activity"/>
    <property type="evidence" value="ECO:0007669"/>
    <property type="project" value="TreeGrafter"/>
</dbReference>
<evidence type="ECO:0000256" key="10">
    <source>
        <dbReference type="SAM" id="Phobius"/>
    </source>
</evidence>
<keyword evidence="13" id="KW-1185">Reference proteome</keyword>
<feature type="region of interest" description="Disordered" evidence="9">
    <location>
        <begin position="857"/>
        <end position="881"/>
    </location>
</feature>
<keyword evidence="8 10" id="KW-0472">Membrane</keyword>
<feature type="transmembrane region" description="Helical" evidence="10">
    <location>
        <begin position="249"/>
        <end position="275"/>
    </location>
</feature>
<feature type="domain" description="ABC transporter" evidence="11">
    <location>
        <begin position="516"/>
        <end position="753"/>
    </location>
</feature>
<evidence type="ECO:0000313" key="12">
    <source>
        <dbReference type="EMBL" id="KAK7595383.1"/>
    </source>
</evidence>
<dbReference type="Pfam" id="PF00005">
    <property type="entry name" value="ABC_tran"/>
    <property type="match status" value="2"/>
</dbReference>
<feature type="transmembrane region" description="Helical" evidence="10">
    <location>
        <begin position="1156"/>
        <end position="1181"/>
    </location>
</feature>
<comment type="subcellular location">
    <subcellularLocation>
        <location evidence="1">Membrane</location>
        <topology evidence="1">Multi-pass membrane protein</topology>
    </subcellularLocation>
</comment>
<keyword evidence="3" id="KW-0813">Transport</keyword>
<dbReference type="Proteomes" id="UP001367676">
    <property type="component" value="Unassembled WGS sequence"/>
</dbReference>
<evidence type="ECO:0000256" key="4">
    <source>
        <dbReference type="ARBA" id="ARBA00022692"/>
    </source>
</evidence>
<name>A0AAN9TYN9_9HEMI</name>
<comment type="caution">
    <text evidence="12">The sequence shown here is derived from an EMBL/GenBank/DDBJ whole genome shotgun (WGS) entry which is preliminary data.</text>
</comment>
<comment type="similarity">
    <text evidence="2">Belongs to the ABC transporter superfamily. ABCA family.</text>
</comment>
<dbReference type="InterPro" id="IPR027417">
    <property type="entry name" value="P-loop_NTPase"/>
</dbReference>
<keyword evidence="4 10" id="KW-0812">Transmembrane</keyword>
<feature type="transmembrane region" description="Helical" evidence="10">
    <location>
        <begin position="925"/>
        <end position="943"/>
    </location>
</feature>
<dbReference type="EMBL" id="JBBCAQ010000018">
    <property type="protein sequence ID" value="KAK7595383.1"/>
    <property type="molecule type" value="Genomic_DNA"/>
</dbReference>
<feature type="domain" description="ABC transporter" evidence="11">
    <location>
        <begin position="1356"/>
        <end position="1596"/>
    </location>
</feature>
<feature type="transmembrane region" description="Helical" evidence="10">
    <location>
        <begin position="29"/>
        <end position="50"/>
    </location>
</feature>
<evidence type="ECO:0000256" key="7">
    <source>
        <dbReference type="ARBA" id="ARBA00022989"/>
    </source>
</evidence>
<evidence type="ECO:0000256" key="6">
    <source>
        <dbReference type="ARBA" id="ARBA00022840"/>
    </source>
</evidence>
<dbReference type="PROSITE" id="PS00211">
    <property type="entry name" value="ABC_TRANSPORTER_1"/>
    <property type="match status" value="1"/>
</dbReference>
<protein>
    <recommendedName>
        <fullName evidence="11">ABC transporter domain-containing protein</fullName>
    </recommendedName>
</protein>
<feature type="transmembrane region" description="Helical" evidence="10">
    <location>
        <begin position="429"/>
        <end position="452"/>
    </location>
</feature>
<proteinExistence type="inferred from homology"/>
<dbReference type="InterPro" id="IPR026082">
    <property type="entry name" value="ABCA"/>
</dbReference>
<gene>
    <name evidence="12" type="ORF">V9T40_013208</name>
</gene>
<feature type="transmembrane region" description="Helical" evidence="10">
    <location>
        <begin position="1220"/>
        <end position="1242"/>
    </location>
</feature>
<feature type="transmembrane region" description="Helical" evidence="10">
    <location>
        <begin position="1187"/>
        <end position="1208"/>
    </location>
</feature>
<accession>A0AAN9TYN9</accession>
<feature type="transmembrane region" description="Helical" evidence="10">
    <location>
        <begin position="358"/>
        <end position="377"/>
    </location>
</feature>
<dbReference type="InterPro" id="IPR003593">
    <property type="entry name" value="AAA+_ATPase"/>
</dbReference>
<keyword evidence="6" id="KW-0067">ATP-binding</keyword>
<feature type="transmembrane region" description="Helical" evidence="10">
    <location>
        <begin position="330"/>
        <end position="352"/>
    </location>
</feature>
<evidence type="ECO:0000256" key="3">
    <source>
        <dbReference type="ARBA" id="ARBA00022448"/>
    </source>
</evidence>
<dbReference type="SMART" id="SM00382">
    <property type="entry name" value="AAA"/>
    <property type="match status" value="2"/>
</dbReference>
<dbReference type="SUPFAM" id="SSF52540">
    <property type="entry name" value="P-loop containing nucleoside triphosphate hydrolases"/>
    <property type="match status" value="2"/>
</dbReference>
<reference evidence="12 13" key="1">
    <citation type="submission" date="2024-03" db="EMBL/GenBank/DDBJ databases">
        <title>Adaptation during the transition from Ophiocordyceps entomopathogen to insect associate is accompanied by gene loss and intensified selection.</title>
        <authorList>
            <person name="Ward C.M."/>
            <person name="Onetto C.A."/>
            <person name="Borneman A.R."/>
        </authorList>
    </citation>
    <scope>NUCLEOTIDE SEQUENCE [LARGE SCALE GENOMIC DNA]</scope>
    <source>
        <strain evidence="12">AWRI1</strain>
        <tissue evidence="12">Single Adult Female</tissue>
    </source>
</reference>
<sequence length="1685" mass="191317">MNGFKLHASQLRAMLVRNITLKFREKRKLLWEVLLPLYSFVVLAFMKMAIPNPHYPSLAQPPYSSGIFDNFSLHLNYTVAVVPNTTEIMEFLDRVSEKWDAYRNDRGNEIVFVTFGSKDDLYEQYWCDPTSFSMAIIFEDDNPFAGQKLEYEIRSNPSFVAAPPSSTLFADLSACRENSYALAKALEKSKIVDDDKCPAYRYYTSGFVTLQMLLDFTKISIDTGTEVNLTNIDLRLFPKEEYTAADWMLVFRLVIPAYLVMSLSQFVTYLLMLIVKEKERKTEETLKIAGLRNSVFWLSWFLVYAAFVILLAVAATWSMFTLNVFRKSNFLLIFVLIVLYGFSIINFSFMLIPFLSHYRTAGVIGNFIVNTISLLYLIRLMVKRIDAKFLWLVSLLSPTAFTLAVDKALTMDVNGDELSLKNLWTGPGMSFGCSMVILCIDNFLYALLAYYFDQVIPGDYGAKRSPLFFLEFFFKIWKQMFSSDSKSATIGRPADEEIANENIEPVSESLKEKVGIEIVDLHKKFSTWFKKKETFALNGINLKIYEGQITAILGHNGAGKTTLFNILTGMTKPTSGTAFIFGHNVRHANELNVVRRMFGVCPQHNVLFDKLTAKEHLKLYSAIRGIKYSNQDGEVAQVLKDINLTQEAEVYSKYLSGGQKRKLTIACAVIGSPKILIFDEPTAGIDPYSRRNVWSVLQKYKAGKVILLTTHFMDEADLLADRKAVISNGQLRCVGTSLFLKNRFGIGYHLTFALENGDTSREIFRAVRRHIPQVELARHYGKELSLILPYSSVDKFATLFNQLESDMRHGGNRLGISSFGISMTTLEEIFLHLEKGEEFDHAEGSMGNRVLRQRLQNAESSSIRRRRISNSSSRLDPNENADGDHRISWDFELDADKMRPNYSDMLAQLLKLRFRNFIREPARCLSIFLVPLLFFTIGVHFVYKSNPDLKTKTVLLSRETYDNSTIIVHDSVGSGLLPLSNQSSTYSTNDLKSVIFDQRPSLGLIAIGQCCEELNISIFYNDTAVHSLPVIVNLLDAALYRRLLNTSDSSETATIVTKSYPFLPKAQSGLFDFTLISIAFGLGVQFIAITVIISTDYVYDRELKAKNLLRVNGLPFWMYYCSFFMVLAFTLTIIVGSHLFLIVVYDLTPFKQPAALSVLTLLFMLYIPCAILFATCLSYFFHSAETTQSVLLNSTSIVGLLPFGIVLLVDLMQIRSIYMFVLHSIFSIFDSFYLPFAIVYFVGRVYLSCLSNEACSYVSVRDYLTPEILIIAASCCLQIPTLTLIIQLLEYWRSFAKAKQQCNTPVSATNSIAERDNDDVKLENFRVTNFLSTSGPNSAEYPLIILRNLTKRYRERRTRKLFSKKTREQRYQVQEPKAAISNLTFAVGQGEIFGLLGHNGAGKTTTMKIITSEEYADGGQVRIKGLNITEEDYRRIFKYVGYCPQDDVLWKNITVREHIELYATIRGIPRDRMDEIIDAYLDGLHIRTHADKYSHQCSGGTKRKLSFALAMIGAPSIVLMDEPTNGMDPQSKRFLWDTILGSFQGSRGAILTTHAMEEVDALCSKVGILVNGKLRCIGSTQHLKNLYGAGYTLEIKIKSDDNPMLDKEHRVKEFVNDNFPMATLEETFSDHLVFRIPQLSVRSLGYCFTEIEKAKQSLQIEEYSFSQTTLEQVFMKLAHTEESDL</sequence>
<dbReference type="InterPro" id="IPR003439">
    <property type="entry name" value="ABC_transporter-like_ATP-bd"/>
</dbReference>
<feature type="transmembrane region" description="Helical" evidence="10">
    <location>
        <begin position="1268"/>
        <end position="1289"/>
    </location>
</feature>
<dbReference type="CDD" id="cd03263">
    <property type="entry name" value="ABC_subfamily_A"/>
    <property type="match status" value="2"/>
</dbReference>
<dbReference type="CDD" id="cd06174">
    <property type="entry name" value="MFS"/>
    <property type="match status" value="1"/>
</dbReference>
<evidence type="ECO:0000256" key="2">
    <source>
        <dbReference type="ARBA" id="ARBA00008869"/>
    </source>
</evidence>
<evidence type="ECO:0000259" key="11">
    <source>
        <dbReference type="PROSITE" id="PS50893"/>
    </source>
</evidence>
<dbReference type="GO" id="GO:0005524">
    <property type="term" value="F:ATP binding"/>
    <property type="evidence" value="ECO:0007669"/>
    <property type="project" value="UniProtKB-KW"/>
</dbReference>
<dbReference type="InterPro" id="IPR056264">
    <property type="entry name" value="R2_ABCA1-4-like"/>
</dbReference>
<dbReference type="InterPro" id="IPR013525">
    <property type="entry name" value="ABC2_TM"/>
</dbReference>